<dbReference type="Gramene" id="CDF34704">
    <property type="protein sequence ID" value="CDF34704"/>
    <property type="gene ID" value="CHC_T00008314001"/>
</dbReference>
<keyword evidence="5" id="KW-0723">Serine/threonine-protein kinase</keyword>
<dbReference type="Pfam" id="PF00069">
    <property type="entry name" value="Pkinase"/>
    <property type="match status" value="1"/>
</dbReference>
<reference evidence="6" key="1">
    <citation type="journal article" date="2013" name="Proc. Natl. Acad. Sci. U.S.A.">
        <title>Genome structure and metabolic features in the red seaweed Chondrus crispus shed light on evolution of the Archaeplastida.</title>
        <authorList>
            <person name="Collen J."/>
            <person name="Porcel B."/>
            <person name="Carre W."/>
            <person name="Ball S.G."/>
            <person name="Chaparro C."/>
            <person name="Tonon T."/>
            <person name="Barbeyron T."/>
            <person name="Michel G."/>
            <person name="Noel B."/>
            <person name="Valentin K."/>
            <person name="Elias M."/>
            <person name="Artiguenave F."/>
            <person name="Arun A."/>
            <person name="Aury J.M."/>
            <person name="Barbosa-Neto J.F."/>
            <person name="Bothwell J.H."/>
            <person name="Bouget F.Y."/>
            <person name="Brillet L."/>
            <person name="Cabello-Hurtado F."/>
            <person name="Capella-Gutierrez S."/>
            <person name="Charrier B."/>
            <person name="Cladiere L."/>
            <person name="Cock J.M."/>
            <person name="Coelho S.M."/>
            <person name="Colleoni C."/>
            <person name="Czjzek M."/>
            <person name="Da Silva C."/>
            <person name="Delage L."/>
            <person name="Denoeud F."/>
            <person name="Deschamps P."/>
            <person name="Dittami S.M."/>
            <person name="Gabaldon T."/>
            <person name="Gachon C.M."/>
            <person name="Groisillier A."/>
            <person name="Herve C."/>
            <person name="Jabbari K."/>
            <person name="Katinka M."/>
            <person name="Kloareg B."/>
            <person name="Kowalczyk N."/>
            <person name="Labadie K."/>
            <person name="Leblanc C."/>
            <person name="Lopez P.J."/>
            <person name="McLachlan D.H."/>
            <person name="Meslet-Cladiere L."/>
            <person name="Moustafa A."/>
            <person name="Nehr Z."/>
            <person name="Nyvall Collen P."/>
            <person name="Panaud O."/>
            <person name="Partensky F."/>
            <person name="Poulain J."/>
            <person name="Rensing S.A."/>
            <person name="Rousvoal S."/>
            <person name="Samson G."/>
            <person name="Symeonidi A."/>
            <person name="Weissenbach J."/>
            <person name="Zambounis A."/>
            <person name="Wincker P."/>
            <person name="Boyen C."/>
        </authorList>
    </citation>
    <scope>NUCLEOTIDE SEQUENCE [LARGE SCALE GENOMIC DNA]</scope>
    <source>
        <strain evidence="6">cv. Stackhouse</strain>
    </source>
</reference>
<evidence type="ECO:0000313" key="6">
    <source>
        <dbReference type="Proteomes" id="UP000012073"/>
    </source>
</evidence>
<feature type="region of interest" description="Disordered" evidence="3">
    <location>
        <begin position="1"/>
        <end position="21"/>
    </location>
</feature>
<dbReference type="FunFam" id="1.10.510.10:FF:000571">
    <property type="entry name" value="Maternal embryonic leucine zipper kinase"/>
    <property type="match status" value="1"/>
</dbReference>
<keyword evidence="5" id="KW-0808">Transferase</keyword>
<dbReference type="AlphaFoldDB" id="R7Q9G9"/>
<keyword evidence="2" id="KW-0067">ATP-binding</keyword>
<evidence type="ECO:0000259" key="4">
    <source>
        <dbReference type="PROSITE" id="PS50011"/>
    </source>
</evidence>
<dbReference type="InterPro" id="IPR008271">
    <property type="entry name" value="Ser/Thr_kinase_AS"/>
</dbReference>
<dbReference type="GO" id="GO:0005524">
    <property type="term" value="F:ATP binding"/>
    <property type="evidence" value="ECO:0007669"/>
    <property type="project" value="UniProtKB-KW"/>
</dbReference>
<keyword evidence="6" id="KW-1185">Reference proteome</keyword>
<dbReference type="GO" id="GO:0005634">
    <property type="term" value="C:nucleus"/>
    <property type="evidence" value="ECO:0007669"/>
    <property type="project" value="TreeGrafter"/>
</dbReference>
<evidence type="ECO:0000313" key="5">
    <source>
        <dbReference type="EMBL" id="CDF34704.1"/>
    </source>
</evidence>
<keyword evidence="1" id="KW-0547">Nucleotide-binding</keyword>
<dbReference type="Proteomes" id="UP000012073">
    <property type="component" value="Unassembled WGS sequence"/>
</dbReference>
<dbReference type="GO" id="GO:0004674">
    <property type="term" value="F:protein serine/threonine kinase activity"/>
    <property type="evidence" value="ECO:0007669"/>
    <property type="project" value="UniProtKB-KW"/>
</dbReference>
<dbReference type="OrthoDB" id="4741at2759"/>
<dbReference type="FunFam" id="3.30.200.20:FF:000042">
    <property type="entry name" value="Aurora kinase A"/>
    <property type="match status" value="1"/>
</dbReference>
<dbReference type="EMBL" id="HG001706">
    <property type="protein sequence ID" value="CDF34704.1"/>
    <property type="molecule type" value="Genomic_DNA"/>
</dbReference>
<dbReference type="Gene3D" id="1.10.510.10">
    <property type="entry name" value="Transferase(Phosphotransferase) domain 1"/>
    <property type="match status" value="1"/>
</dbReference>
<dbReference type="InterPro" id="IPR011009">
    <property type="entry name" value="Kinase-like_dom_sf"/>
</dbReference>
<dbReference type="OMA" id="FHRTEMD"/>
<dbReference type="GeneID" id="17322239"/>
<accession>R7Q9G9</accession>
<dbReference type="SUPFAM" id="SSF56112">
    <property type="entry name" value="Protein kinase-like (PK-like)"/>
    <property type="match status" value="1"/>
</dbReference>
<evidence type="ECO:0000256" key="1">
    <source>
        <dbReference type="ARBA" id="ARBA00022741"/>
    </source>
</evidence>
<organism evidence="5 6">
    <name type="scientific">Chondrus crispus</name>
    <name type="common">Carrageen Irish moss</name>
    <name type="synonym">Polymorpha crispa</name>
    <dbReference type="NCBI Taxonomy" id="2769"/>
    <lineage>
        <taxon>Eukaryota</taxon>
        <taxon>Rhodophyta</taxon>
        <taxon>Florideophyceae</taxon>
        <taxon>Rhodymeniophycidae</taxon>
        <taxon>Gigartinales</taxon>
        <taxon>Gigartinaceae</taxon>
        <taxon>Chondrus</taxon>
    </lineage>
</organism>
<feature type="domain" description="Protein kinase" evidence="4">
    <location>
        <begin position="36"/>
        <end position="300"/>
    </location>
</feature>
<dbReference type="KEGG" id="ccp:CHC_T00008314001"/>
<dbReference type="InterPro" id="IPR000719">
    <property type="entry name" value="Prot_kinase_dom"/>
</dbReference>
<evidence type="ECO:0000256" key="3">
    <source>
        <dbReference type="SAM" id="MobiDB-lite"/>
    </source>
</evidence>
<dbReference type="STRING" id="2769.R7Q9G9"/>
<proteinExistence type="predicted"/>
<dbReference type="PROSITE" id="PS00108">
    <property type="entry name" value="PROTEIN_KINASE_ST"/>
    <property type="match status" value="1"/>
</dbReference>
<sequence>MTSRVARAPVAHTPSRARVRTYHPPSSTLAALLARYDLLNHLGAGCAGTVVRAVDKASRSNVAVKIVPKHLLVDRGAKMALAREVSVLSKLAHPHVVRFSNAFEDDHHVYIATEFCPRGDLYQYLKRQPRGLPEREALKYLRQILQGLDYLHERGISHRDLKPENVLMTANGRVKLADFGMCYWRRPGGDMSTRQHCGTPQYAAPEIMRKVAYVPEQADMWACGVVLYAMLTRSLPFVGADWARLKYQVTHADAEQLIRSSALAPVSEQTLHLLKRLLATRPGSRPGPKEAGELVDDALLGVRRSRGRRERMG</sequence>
<keyword evidence="5" id="KW-0418">Kinase</keyword>
<gene>
    <name evidence="5" type="ORF">CHC_T00008314001</name>
</gene>
<protein>
    <submittedName>
        <fullName evidence="5">Serine/threonine protein kinase Mitochondrial</fullName>
    </submittedName>
</protein>
<dbReference type="PANTHER" id="PTHR24345">
    <property type="entry name" value="SERINE/THREONINE-PROTEIN KINASE PLK"/>
    <property type="match status" value="1"/>
</dbReference>
<dbReference type="PROSITE" id="PS50011">
    <property type="entry name" value="PROTEIN_KINASE_DOM"/>
    <property type="match status" value="1"/>
</dbReference>
<dbReference type="SMART" id="SM00220">
    <property type="entry name" value="S_TKc"/>
    <property type="match status" value="1"/>
</dbReference>
<name>R7Q9G9_CHOCR</name>
<evidence type="ECO:0000256" key="2">
    <source>
        <dbReference type="ARBA" id="ARBA00022840"/>
    </source>
</evidence>
<dbReference type="RefSeq" id="XP_005714523.1">
    <property type="nucleotide sequence ID" value="XM_005714466.1"/>
</dbReference>